<evidence type="ECO:0000259" key="1">
    <source>
        <dbReference type="Pfam" id="PF13649"/>
    </source>
</evidence>
<dbReference type="Proteomes" id="UP000027341">
    <property type="component" value="Unassembled WGS sequence"/>
</dbReference>
<dbReference type="STRING" id="28885.EI16_04900"/>
<dbReference type="InterPro" id="IPR029063">
    <property type="entry name" value="SAM-dependent_MTases_sf"/>
</dbReference>
<dbReference type="CDD" id="cd02440">
    <property type="entry name" value="AdoMet_MTases"/>
    <property type="match status" value="1"/>
</dbReference>
<dbReference type="EMBL" id="JMIU01000001">
    <property type="protein sequence ID" value="KDN95642.1"/>
    <property type="molecule type" value="Genomic_DNA"/>
</dbReference>
<sequence>MQKLPEKHRQRIITRHKASIERYGYEPAALFWKGRDVQNLRFSLFLDWMESHAKSYDGNVPCILDVGCGFADLYKFFTHHGLSVNYTGLDVSPDMTFAAQNIYPDLVFLNGEIYDFEFKDESFDWVFLSGALNEVLDDSGEYALGVIRKMYDLSKHGVAFNLLNKAHEWTFQCSDLMSFDVQQVKRYCQTFCSDVEVRMDYLPNDFTVFLRK</sequence>
<evidence type="ECO:0000313" key="2">
    <source>
        <dbReference type="EMBL" id="KDN95642.1"/>
    </source>
</evidence>
<evidence type="ECO:0000313" key="3">
    <source>
        <dbReference type="Proteomes" id="UP000027341"/>
    </source>
</evidence>
<gene>
    <name evidence="2" type="ORF">EI16_04900</name>
</gene>
<feature type="domain" description="Methyltransferase" evidence="1">
    <location>
        <begin position="63"/>
        <end position="141"/>
    </location>
</feature>
<dbReference type="InterPro" id="IPR041698">
    <property type="entry name" value="Methyltransf_25"/>
</dbReference>
<dbReference type="SUPFAM" id="SSF53335">
    <property type="entry name" value="S-adenosyl-L-methionine-dependent methyltransferases"/>
    <property type="match status" value="1"/>
</dbReference>
<dbReference type="Pfam" id="PF13649">
    <property type="entry name" value="Methyltransf_25"/>
    <property type="match status" value="1"/>
</dbReference>
<dbReference type="Gene3D" id="3.40.50.150">
    <property type="entry name" value="Vaccinia Virus protein VP39"/>
    <property type="match status" value="1"/>
</dbReference>
<dbReference type="AlphaFoldDB" id="A0A066ZQ73"/>
<reference evidence="2 3" key="1">
    <citation type="submission" date="2014-04" db="EMBL/GenBank/DDBJ databases">
        <title>Draft genome sequence of Hydrogenovibrio marinus MH-110, a model organism for aerobic H2 metabolism.</title>
        <authorList>
            <person name="Cha H.J."/>
            <person name="Jo B.H."/>
            <person name="Hwang B.H."/>
        </authorList>
    </citation>
    <scope>NUCLEOTIDE SEQUENCE [LARGE SCALE GENOMIC DNA]</scope>
    <source>
        <strain evidence="2 3">MH-110</strain>
    </source>
</reference>
<keyword evidence="3" id="KW-1185">Reference proteome</keyword>
<dbReference type="RefSeq" id="WP_051623017.1">
    <property type="nucleotide sequence ID" value="NZ_AP020335.1"/>
</dbReference>
<proteinExistence type="predicted"/>
<protein>
    <recommendedName>
        <fullName evidence="1">Methyltransferase domain-containing protein</fullName>
    </recommendedName>
</protein>
<organism evidence="2 3">
    <name type="scientific">Hydrogenovibrio marinus</name>
    <dbReference type="NCBI Taxonomy" id="28885"/>
    <lineage>
        <taxon>Bacteria</taxon>
        <taxon>Pseudomonadati</taxon>
        <taxon>Pseudomonadota</taxon>
        <taxon>Gammaproteobacteria</taxon>
        <taxon>Thiotrichales</taxon>
        <taxon>Piscirickettsiaceae</taxon>
        <taxon>Hydrogenovibrio</taxon>
    </lineage>
</organism>
<accession>A0A066ZQ73</accession>
<comment type="caution">
    <text evidence="2">The sequence shown here is derived from an EMBL/GenBank/DDBJ whole genome shotgun (WGS) entry which is preliminary data.</text>
</comment>
<name>A0A066ZQ73_HYDMR</name>